<evidence type="ECO:0000313" key="2">
    <source>
        <dbReference type="Proteomes" id="UP000324800"/>
    </source>
</evidence>
<evidence type="ECO:0000313" key="1">
    <source>
        <dbReference type="EMBL" id="KAA6398324.1"/>
    </source>
</evidence>
<proteinExistence type="predicted"/>
<protein>
    <submittedName>
        <fullName evidence="1">Uncharacterized protein</fullName>
    </submittedName>
</protein>
<gene>
    <name evidence="1" type="ORF">EZS28_006145</name>
</gene>
<name>A0A5J4WTG9_9EUKA</name>
<sequence length="366" mass="40407">MGLAGPGQRQDARFGVKIGVQQREGGSGLIYQQDRGVEGNWRGQMGNGGSNVEGCRCEGEIGSFVQTAKGTKDFSGRGEVLGKIEGGDQKRDCEGEKDRGDYSFQSILHGTQSWKQEAQNLELQEGKQSNNQVTFPDGGCNNNYTNNQTRGLCYSSGSGEDLSSLECERGFTEVHGIQVQRESELLRWPTFWLEPESIAILQYNEFNSQNNHGEVQCESGTIHGRPTDFFIGKETTTIRYSLDNLIHEGARLQDVISQMQGNTNEGLPIPQLEVENRYDGSVHSTGQEKTVETEVAKMVRDYDGEESSRGQEDSTTIGRVELSEIAGNGCISTYGVNQSNENRSVEETKVEWQVEIGQENVGGFEM</sequence>
<accession>A0A5J4WTG9</accession>
<comment type="caution">
    <text evidence="1">The sequence shown here is derived from an EMBL/GenBank/DDBJ whole genome shotgun (WGS) entry which is preliminary data.</text>
</comment>
<reference evidence="1 2" key="1">
    <citation type="submission" date="2019-03" db="EMBL/GenBank/DDBJ databases">
        <title>Single cell metagenomics reveals metabolic interactions within the superorganism composed of flagellate Streblomastix strix and complex community of Bacteroidetes bacteria on its surface.</title>
        <authorList>
            <person name="Treitli S.C."/>
            <person name="Kolisko M."/>
            <person name="Husnik F."/>
            <person name="Keeling P."/>
            <person name="Hampl V."/>
        </authorList>
    </citation>
    <scope>NUCLEOTIDE SEQUENCE [LARGE SCALE GENOMIC DNA]</scope>
    <source>
        <strain evidence="1">ST1C</strain>
    </source>
</reference>
<dbReference type="AlphaFoldDB" id="A0A5J4WTG9"/>
<dbReference type="Proteomes" id="UP000324800">
    <property type="component" value="Unassembled WGS sequence"/>
</dbReference>
<dbReference type="EMBL" id="SNRW01000981">
    <property type="protein sequence ID" value="KAA6398324.1"/>
    <property type="molecule type" value="Genomic_DNA"/>
</dbReference>
<feature type="non-terminal residue" evidence="1">
    <location>
        <position position="366"/>
    </location>
</feature>
<organism evidence="1 2">
    <name type="scientific">Streblomastix strix</name>
    <dbReference type="NCBI Taxonomy" id="222440"/>
    <lineage>
        <taxon>Eukaryota</taxon>
        <taxon>Metamonada</taxon>
        <taxon>Preaxostyla</taxon>
        <taxon>Oxymonadida</taxon>
        <taxon>Streblomastigidae</taxon>
        <taxon>Streblomastix</taxon>
    </lineage>
</organism>